<dbReference type="AlphaFoldDB" id="A0A1E3XBA3"/>
<dbReference type="InterPro" id="IPR000944">
    <property type="entry name" value="Tscrpt_reg_Rrf2"/>
</dbReference>
<dbReference type="PANTHER" id="PTHR33221:SF5">
    <property type="entry name" value="HTH-TYPE TRANSCRIPTIONAL REGULATOR ISCR"/>
    <property type="match status" value="1"/>
</dbReference>
<keyword evidence="1" id="KW-0238">DNA-binding</keyword>
<dbReference type="Gene3D" id="1.10.10.10">
    <property type="entry name" value="Winged helix-like DNA-binding domain superfamily/Winged helix DNA-binding domain"/>
    <property type="match status" value="1"/>
</dbReference>
<dbReference type="Pfam" id="PF02082">
    <property type="entry name" value="Rrf2"/>
    <property type="match status" value="1"/>
</dbReference>
<evidence type="ECO:0000313" key="2">
    <source>
        <dbReference type="EMBL" id="ODS32880.1"/>
    </source>
</evidence>
<dbReference type="Proteomes" id="UP000094056">
    <property type="component" value="Unassembled WGS sequence"/>
</dbReference>
<sequence>MMKLSSKTEYAILALLELGQRYGKGFVLSRDIASCRDIPESFIERILLTLRNGGVIVSVRGANGGHCLAKDPSKISVREIIEMFEGSLAPIDCVNERISSLSACCSVEASCVLKDLWQKMYDAMLASIVDITIKDLITQERTQKEGAMYNI</sequence>
<dbReference type="PANTHER" id="PTHR33221">
    <property type="entry name" value="WINGED HELIX-TURN-HELIX TRANSCRIPTIONAL REGULATOR, RRF2 FAMILY"/>
    <property type="match status" value="1"/>
</dbReference>
<dbReference type="GO" id="GO:0003700">
    <property type="term" value="F:DNA-binding transcription factor activity"/>
    <property type="evidence" value="ECO:0007669"/>
    <property type="project" value="TreeGrafter"/>
</dbReference>
<comment type="caution">
    <text evidence="2">The sequence shown here is derived from an EMBL/GenBank/DDBJ whole genome shotgun (WGS) entry which is preliminary data.</text>
</comment>
<dbReference type="NCBIfam" id="TIGR00738">
    <property type="entry name" value="rrf2_super"/>
    <property type="match status" value="1"/>
</dbReference>
<evidence type="ECO:0000256" key="1">
    <source>
        <dbReference type="ARBA" id="ARBA00023125"/>
    </source>
</evidence>
<dbReference type="EMBL" id="MAYW01000045">
    <property type="protein sequence ID" value="ODS32880.1"/>
    <property type="molecule type" value="Genomic_DNA"/>
</dbReference>
<gene>
    <name evidence="2" type="ORF">SCARUB_01986</name>
</gene>
<dbReference type="SUPFAM" id="SSF46785">
    <property type="entry name" value="Winged helix' DNA-binding domain"/>
    <property type="match status" value="1"/>
</dbReference>
<proteinExistence type="predicted"/>
<dbReference type="GO" id="GO:0003677">
    <property type="term" value="F:DNA binding"/>
    <property type="evidence" value="ECO:0007669"/>
    <property type="project" value="UniProtKB-KW"/>
</dbReference>
<organism evidence="2 3">
    <name type="scientific">Candidatus Scalindua rubra</name>
    <dbReference type="NCBI Taxonomy" id="1872076"/>
    <lineage>
        <taxon>Bacteria</taxon>
        <taxon>Pseudomonadati</taxon>
        <taxon>Planctomycetota</taxon>
        <taxon>Candidatus Brocadiia</taxon>
        <taxon>Candidatus Brocadiales</taxon>
        <taxon>Candidatus Scalinduaceae</taxon>
        <taxon>Candidatus Scalindua</taxon>
    </lineage>
</organism>
<dbReference type="InterPro" id="IPR036388">
    <property type="entry name" value="WH-like_DNA-bd_sf"/>
</dbReference>
<evidence type="ECO:0000313" key="3">
    <source>
        <dbReference type="Proteomes" id="UP000094056"/>
    </source>
</evidence>
<accession>A0A1E3XBA3</accession>
<protein>
    <submittedName>
        <fullName evidence="2">Transcriptional regulator</fullName>
    </submittedName>
</protein>
<name>A0A1E3XBA3_9BACT</name>
<reference evidence="2 3" key="1">
    <citation type="submission" date="2016-07" db="EMBL/GenBank/DDBJ databases">
        <title>Draft genome of Scalindua rubra, obtained from a brine-seawater interface in the Red Sea, sheds light on salt adaptation in anammox bacteria.</title>
        <authorList>
            <person name="Speth D.R."/>
            <person name="Lagkouvardos I."/>
            <person name="Wang Y."/>
            <person name="Qian P.-Y."/>
            <person name="Dutilh B.E."/>
            <person name="Jetten M.S."/>
        </authorList>
    </citation>
    <scope>NUCLEOTIDE SEQUENCE [LARGE SCALE GENOMIC DNA]</scope>
    <source>
        <strain evidence="2">BSI-1</strain>
    </source>
</reference>
<dbReference type="InterPro" id="IPR036390">
    <property type="entry name" value="WH_DNA-bd_sf"/>
</dbReference>
<dbReference type="GO" id="GO:0005829">
    <property type="term" value="C:cytosol"/>
    <property type="evidence" value="ECO:0007669"/>
    <property type="project" value="TreeGrafter"/>
</dbReference>
<dbReference type="PROSITE" id="PS51197">
    <property type="entry name" value="HTH_RRF2_2"/>
    <property type="match status" value="1"/>
</dbReference>